<keyword evidence="1" id="KW-0732">Signal</keyword>
<dbReference type="InterPro" id="IPR023631">
    <property type="entry name" value="Amidase_dom"/>
</dbReference>
<dbReference type="EMBL" id="JARBDR010000918">
    <property type="protein sequence ID" value="KAJ8302071.1"/>
    <property type="molecule type" value="Genomic_DNA"/>
</dbReference>
<sequence>MIYIDATCLWSALAFEGSHALVTHGNGCGYNWKGYYASSMQEAFTRGYGLRPYDLPCTVKMTTMFGEYIRKNYQNKFYAKAQNLVPVIKNAYDSVLNNKALHVGGNTAHFNVTGHPALTVNAGFSEGCPVGLMIVGKMFDDATVLQIGKAFEERRQSSVLGQKQDNIAVAGVPMMNGSKIWEGYTPEFDATIVTRILDADMCLSGASCTTSYGPLRNPYDETRATGGSSCGSALLVARGDVDMAIGGDQGGSIRIPSSWCGLVGLKPTWGLVPYTGAISMEMTIDHVGPMTKTVEDCAIMLELDSSLAGKKIAVLKEGFYDCDPCIAECVRNAVSKLKQAGATVDEVSIPLHHDGSGYHWKGRYLETMQEAFARGYNNRPFDTSYPVKMSTIFGEYIKRNYQNKFYSKAQNLSRVLKDQYDKVLRNYDVMIMPTLKQQAPKLPTMNSTVKERFEVTVGLNGNTSSFNITGHPAITIKAGNLNGLPVGMMIVGRMFDEVSVLQVARSFEQL</sequence>
<evidence type="ECO:0000313" key="4">
    <source>
        <dbReference type="Proteomes" id="UP001217089"/>
    </source>
</evidence>
<organism evidence="3 4">
    <name type="scientific">Tegillarca granosa</name>
    <name type="common">Malaysian cockle</name>
    <name type="synonym">Anadara granosa</name>
    <dbReference type="NCBI Taxonomy" id="220873"/>
    <lineage>
        <taxon>Eukaryota</taxon>
        <taxon>Metazoa</taxon>
        <taxon>Spiralia</taxon>
        <taxon>Lophotrochozoa</taxon>
        <taxon>Mollusca</taxon>
        <taxon>Bivalvia</taxon>
        <taxon>Autobranchia</taxon>
        <taxon>Pteriomorphia</taxon>
        <taxon>Arcoida</taxon>
        <taxon>Arcoidea</taxon>
        <taxon>Arcidae</taxon>
        <taxon>Tegillarca</taxon>
    </lineage>
</organism>
<evidence type="ECO:0000313" key="3">
    <source>
        <dbReference type="EMBL" id="KAJ8302071.1"/>
    </source>
</evidence>
<dbReference type="PANTHER" id="PTHR11895">
    <property type="entry name" value="TRANSAMIDASE"/>
    <property type="match status" value="1"/>
</dbReference>
<dbReference type="SUPFAM" id="SSF75304">
    <property type="entry name" value="Amidase signature (AS) enzymes"/>
    <property type="match status" value="2"/>
</dbReference>
<keyword evidence="4" id="KW-1185">Reference proteome</keyword>
<dbReference type="PANTHER" id="PTHR11895:SF170">
    <property type="entry name" value="AMIDASE"/>
    <property type="match status" value="1"/>
</dbReference>
<dbReference type="Gene3D" id="3.90.1300.10">
    <property type="entry name" value="Amidase signature (AS) domain"/>
    <property type="match status" value="2"/>
</dbReference>
<protein>
    <recommendedName>
        <fullName evidence="2">Amidase domain-containing protein</fullName>
    </recommendedName>
</protein>
<accession>A0ABQ9ECC7</accession>
<dbReference type="Pfam" id="PF01425">
    <property type="entry name" value="Amidase"/>
    <property type="match status" value="2"/>
</dbReference>
<reference evidence="3 4" key="1">
    <citation type="submission" date="2022-12" db="EMBL/GenBank/DDBJ databases">
        <title>Chromosome-level genome of Tegillarca granosa.</title>
        <authorList>
            <person name="Kim J."/>
        </authorList>
    </citation>
    <scope>NUCLEOTIDE SEQUENCE [LARGE SCALE GENOMIC DNA]</scope>
    <source>
        <strain evidence="3">Teg-2019</strain>
        <tissue evidence="3">Adductor muscle</tissue>
    </source>
</reference>
<gene>
    <name evidence="3" type="ORF">KUTeg_021058</name>
</gene>
<feature type="domain" description="Amidase" evidence="2">
    <location>
        <begin position="304"/>
        <end position="501"/>
    </location>
</feature>
<name>A0ABQ9ECC7_TEGGR</name>
<dbReference type="Proteomes" id="UP001217089">
    <property type="component" value="Unassembled WGS sequence"/>
</dbReference>
<comment type="caution">
    <text evidence="3">The sequence shown here is derived from an EMBL/GenBank/DDBJ whole genome shotgun (WGS) entry which is preliminary data.</text>
</comment>
<proteinExistence type="predicted"/>
<feature type="chain" id="PRO_5046697816" description="Amidase domain-containing protein" evidence="1">
    <location>
        <begin position="21"/>
        <end position="510"/>
    </location>
</feature>
<evidence type="ECO:0000256" key="1">
    <source>
        <dbReference type="SAM" id="SignalP"/>
    </source>
</evidence>
<feature type="domain" description="Amidase" evidence="2">
    <location>
        <begin position="165"/>
        <end position="302"/>
    </location>
</feature>
<dbReference type="InterPro" id="IPR000120">
    <property type="entry name" value="Amidase"/>
</dbReference>
<feature type="signal peptide" evidence="1">
    <location>
        <begin position="1"/>
        <end position="20"/>
    </location>
</feature>
<evidence type="ECO:0000259" key="2">
    <source>
        <dbReference type="Pfam" id="PF01425"/>
    </source>
</evidence>
<dbReference type="InterPro" id="IPR036928">
    <property type="entry name" value="AS_sf"/>
</dbReference>